<reference evidence="2" key="1">
    <citation type="journal article" name="BMC Genomics">
        <title>Long-read sequencing and de novo genome assembly of marine medaka (Oryzias melastigma).</title>
        <authorList>
            <person name="Liang P."/>
            <person name="Saqib H.S.A."/>
            <person name="Ni X."/>
            <person name="Shen Y."/>
        </authorList>
    </citation>
    <scope>NUCLEOTIDE SEQUENCE</scope>
    <source>
        <strain evidence="2">Bigg-433</strain>
    </source>
</reference>
<proteinExistence type="predicted"/>
<dbReference type="AlphaFoldDB" id="A0A834F5E1"/>
<evidence type="ECO:0000313" key="3">
    <source>
        <dbReference type="Proteomes" id="UP000646548"/>
    </source>
</evidence>
<accession>A0A834F5E1</accession>
<name>A0A834F5E1_ORYME</name>
<protein>
    <submittedName>
        <fullName evidence="2">Uncharacterized protein</fullName>
    </submittedName>
</protein>
<comment type="caution">
    <text evidence="2">The sequence shown here is derived from an EMBL/GenBank/DDBJ whole genome shotgun (WGS) entry which is preliminary data.</text>
</comment>
<evidence type="ECO:0000256" key="1">
    <source>
        <dbReference type="SAM" id="MobiDB-lite"/>
    </source>
</evidence>
<feature type="region of interest" description="Disordered" evidence="1">
    <location>
        <begin position="1"/>
        <end position="59"/>
    </location>
</feature>
<sequence length="98" mass="10998">MEDRKKKKQDEKKKKEAVQKEATEQITKELPPQSGQRSQYDNPLWGHLPANSSTTNAASSTILSGWDQQIIEQKDTESWPSVALSQIKVASGRMPFGN</sequence>
<dbReference type="EMBL" id="WKFB01000489">
    <property type="protein sequence ID" value="KAF6721546.1"/>
    <property type="molecule type" value="Genomic_DNA"/>
</dbReference>
<organism evidence="2 3">
    <name type="scientific">Oryzias melastigma</name>
    <name type="common">Marine medaka</name>
    <dbReference type="NCBI Taxonomy" id="30732"/>
    <lineage>
        <taxon>Eukaryota</taxon>
        <taxon>Metazoa</taxon>
        <taxon>Chordata</taxon>
        <taxon>Craniata</taxon>
        <taxon>Vertebrata</taxon>
        <taxon>Euteleostomi</taxon>
        <taxon>Actinopterygii</taxon>
        <taxon>Neopterygii</taxon>
        <taxon>Teleostei</taxon>
        <taxon>Neoteleostei</taxon>
        <taxon>Acanthomorphata</taxon>
        <taxon>Ovalentaria</taxon>
        <taxon>Atherinomorphae</taxon>
        <taxon>Beloniformes</taxon>
        <taxon>Adrianichthyidae</taxon>
        <taxon>Oryziinae</taxon>
        <taxon>Oryzias</taxon>
    </lineage>
</organism>
<gene>
    <name evidence="2" type="ORF">FQA47_002184</name>
</gene>
<feature type="compositionally biased region" description="Basic and acidic residues" evidence="1">
    <location>
        <begin position="1"/>
        <end position="27"/>
    </location>
</feature>
<dbReference type="Proteomes" id="UP000646548">
    <property type="component" value="Unassembled WGS sequence"/>
</dbReference>
<evidence type="ECO:0000313" key="2">
    <source>
        <dbReference type="EMBL" id="KAF6721546.1"/>
    </source>
</evidence>
<feature type="compositionally biased region" description="Low complexity" evidence="1">
    <location>
        <begin position="50"/>
        <end position="59"/>
    </location>
</feature>